<reference evidence="3" key="2">
    <citation type="submission" date="2016-07" db="EMBL/GenBank/DDBJ databases">
        <authorList>
            <person name="Kauffman K."/>
            <person name="Arevalo P."/>
            <person name="Polz M.F."/>
        </authorList>
    </citation>
    <scope>NUCLEOTIDE SEQUENCE</scope>
    <source>
        <strain evidence="3">10N.261.48.A1</strain>
        <strain evidence="2">10N.286.55.E1</strain>
    </source>
</reference>
<sequence>MHCIYFPQVLLSDLMQVVKELGDTLASHTHSGVMTGPATTKAPVQGSAISGHGTDSSELKGRLDKVTELTS</sequence>
<feature type="compositionally biased region" description="Basic and acidic residues" evidence="1">
    <location>
        <begin position="55"/>
        <end position="71"/>
    </location>
</feature>
<dbReference type="AlphaFoldDB" id="A0A855IM95"/>
<proteinExistence type="predicted"/>
<dbReference type="EMBL" id="MCZJ01000043">
    <property type="protein sequence ID" value="PMM55663.1"/>
    <property type="molecule type" value="Genomic_DNA"/>
</dbReference>
<dbReference type="RefSeq" id="WP_226974876.1">
    <property type="nucleotide sequence ID" value="NZ_CAWQOO010001090.1"/>
</dbReference>
<dbReference type="EMBL" id="MCSB01000019">
    <property type="protein sequence ID" value="PME27994.1"/>
    <property type="molecule type" value="Genomic_DNA"/>
</dbReference>
<protein>
    <submittedName>
        <fullName evidence="3">Uncharacterized protein</fullName>
    </submittedName>
</protein>
<evidence type="ECO:0000313" key="3">
    <source>
        <dbReference type="EMBL" id="PMM55663.1"/>
    </source>
</evidence>
<organism evidence="3 4">
    <name type="scientific">Vibrio lentus</name>
    <dbReference type="NCBI Taxonomy" id="136468"/>
    <lineage>
        <taxon>Bacteria</taxon>
        <taxon>Pseudomonadati</taxon>
        <taxon>Pseudomonadota</taxon>
        <taxon>Gammaproteobacteria</taxon>
        <taxon>Vibrionales</taxon>
        <taxon>Vibrionaceae</taxon>
        <taxon>Vibrio</taxon>
    </lineage>
</organism>
<evidence type="ECO:0000313" key="2">
    <source>
        <dbReference type="EMBL" id="PME27994.1"/>
    </source>
</evidence>
<name>A0A855IM95_9VIBR</name>
<dbReference type="Proteomes" id="UP000239763">
    <property type="component" value="Unassembled WGS sequence"/>
</dbReference>
<reference evidence="4" key="1">
    <citation type="submission" date="2016-07" db="EMBL/GenBank/DDBJ databases">
        <title>Nontailed viruses are major unrecognized killers of bacteria in the ocean.</title>
        <authorList>
            <person name="Kauffman K."/>
            <person name="Hussain F."/>
            <person name="Yang J."/>
            <person name="Arevalo P."/>
            <person name="Brown J."/>
            <person name="Cutler M."/>
            <person name="Kelly L."/>
            <person name="Polz M.F."/>
        </authorList>
    </citation>
    <scope>NUCLEOTIDE SEQUENCE [LARGE SCALE GENOMIC DNA]</scope>
    <source>
        <strain evidence="4">10N.261.48.A1</strain>
    </source>
</reference>
<comment type="caution">
    <text evidence="3">The sequence shown here is derived from an EMBL/GenBank/DDBJ whole genome shotgun (WGS) entry which is preliminary data.</text>
</comment>
<evidence type="ECO:0000313" key="4">
    <source>
        <dbReference type="Proteomes" id="UP000235554"/>
    </source>
</evidence>
<dbReference type="InterPro" id="IPR044033">
    <property type="entry name" value="GpV-like_apex"/>
</dbReference>
<keyword evidence="5" id="KW-1185">Reference proteome</keyword>
<evidence type="ECO:0000256" key="1">
    <source>
        <dbReference type="SAM" id="MobiDB-lite"/>
    </source>
</evidence>
<evidence type="ECO:0000313" key="5">
    <source>
        <dbReference type="Proteomes" id="UP000239763"/>
    </source>
</evidence>
<accession>A0A855IM95</accession>
<dbReference type="Proteomes" id="UP000235554">
    <property type="component" value="Unassembled WGS sequence"/>
</dbReference>
<reference evidence="3 5" key="3">
    <citation type="journal article" date="2018" name="Nature">
        <title>A major lineage of non-tailed dsDNA viruses as unrecognized killers of marine bacteria.</title>
        <authorList>
            <person name="Kauffman K.M."/>
            <person name="Hussain F.A."/>
            <person name="Yang J."/>
            <person name="Arevalo P."/>
            <person name="Brown J.M."/>
            <person name="Chang W.K."/>
            <person name="VanInsberghe D."/>
            <person name="Elsherbini J."/>
            <person name="Sharma R.S."/>
            <person name="Cutler M.B."/>
            <person name="Kelly L."/>
            <person name="Polz M.F."/>
        </authorList>
    </citation>
    <scope>NUCLEOTIDE SEQUENCE</scope>
    <source>
        <strain evidence="3">10N.261.48.A1</strain>
        <strain evidence="2 5">10N.286.55.E1</strain>
    </source>
</reference>
<feature type="region of interest" description="Disordered" evidence="1">
    <location>
        <begin position="30"/>
        <end position="71"/>
    </location>
</feature>
<dbReference type="Pfam" id="PF18946">
    <property type="entry name" value="Apex"/>
    <property type="match status" value="1"/>
</dbReference>
<gene>
    <name evidence="3" type="ORF">BCT50_10280</name>
    <name evidence="2" type="ORF">BCV38_23030</name>
</gene>